<reference evidence="2 3" key="2">
    <citation type="submission" date="2024-10" db="EMBL/GenBank/DDBJ databases">
        <authorList>
            <person name="Ryan C."/>
        </authorList>
    </citation>
    <scope>NUCLEOTIDE SEQUENCE [LARGE SCALE GENOMIC DNA]</scope>
</reference>
<dbReference type="PANTHER" id="PTHR47381">
    <property type="entry name" value="ALPHA/BETA-HYDROLASES SUPERFAMILY PROTEIN"/>
    <property type="match status" value="1"/>
</dbReference>
<protein>
    <recommendedName>
        <fullName evidence="4">Peptidase S9 prolyl oligopeptidase catalytic domain-containing protein</fullName>
    </recommendedName>
</protein>
<sequence length="545" mass="61037">MRARTALDPHLPTSARDASTTDGDAASRGRGRRPLLIRCYHPPPRRRAGRRTAARTRRGRRRCCRGGPSWPRPLWCWPPCGARVATSSRSPPQVSRTCPTQVLGSRKERGRKLVTEQRLRPNSRLNPSLSSRDATAGAPGAALPGREMAAASATADAGAGLRSEFLQVLLSRRRDLQVPLSVEQGSPVKNPLHQKRLWPKEAEPMESCPRKEVENFKEKLVEENFYLITEVGEQGRVPVLLLKFNDPVPKRKPVIVFLHSSYKCKEWLRPLLEGYASRGYICVAIDSRYHGERASNENSYIDALKSAWWNGDTMPFIFDTVWDLIKLGDHLSEREDVDPCRIGITGESLGGMHAWFAAFVDTRYSVIVPIIGVQGFRWAIDNNKWQARVNSIKPLFEEARIDLGKSEIDTEVVEKVWGKIAPGLDSQFDAPCSVPLIAPRPLLLLNGAEDPRCPIAGLEEPSSRASKAYEESGSAEKFMFIAEPGIGHRMTVNMVKEASDWFDRFLQFSEKTSRVYCGRESCQRLNGAELPLGQTNGQQLQKSCW</sequence>
<proteinExistence type="predicted"/>
<dbReference type="SUPFAM" id="SSF53474">
    <property type="entry name" value="alpha/beta-Hydrolases"/>
    <property type="match status" value="1"/>
</dbReference>
<dbReference type="EMBL" id="OZ075145">
    <property type="protein sequence ID" value="CAL5046184.1"/>
    <property type="molecule type" value="Genomic_DNA"/>
</dbReference>
<accession>A0ABC9DWP4</accession>
<dbReference type="InterPro" id="IPR029058">
    <property type="entry name" value="AB_hydrolase_fold"/>
</dbReference>
<evidence type="ECO:0000313" key="3">
    <source>
        <dbReference type="Proteomes" id="UP001497457"/>
    </source>
</evidence>
<keyword evidence="3" id="KW-1185">Reference proteome</keyword>
<name>A0ABC9DWP4_9POAL</name>
<feature type="region of interest" description="Disordered" evidence="1">
    <location>
        <begin position="1"/>
        <end position="64"/>
    </location>
</feature>
<feature type="compositionally biased region" description="Basic residues" evidence="1">
    <location>
        <begin position="43"/>
        <end position="64"/>
    </location>
</feature>
<evidence type="ECO:0008006" key="4">
    <source>
        <dbReference type="Google" id="ProtNLM"/>
    </source>
</evidence>
<dbReference type="Proteomes" id="UP001497457">
    <property type="component" value="Chromosome 35b"/>
</dbReference>
<dbReference type="PANTHER" id="PTHR47381:SF3">
    <property type="entry name" value="ALPHA_BETA-HYDROLASES SUPERFAMILY PROTEIN"/>
    <property type="match status" value="1"/>
</dbReference>
<dbReference type="AlphaFoldDB" id="A0ABC9DWP4"/>
<feature type="region of interest" description="Disordered" evidence="1">
    <location>
        <begin position="117"/>
        <end position="149"/>
    </location>
</feature>
<feature type="compositionally biased region" description="Low complexity" evidence="1">
    <location>
        <begin position="134"/>
        <end position="149"/>
    </location>
</feature>
<dbReference type="Gene3D" id="3.40.50.1820">
    <property type="entry name" value="alpha/beta hydrolase"/>
    <property type="match status" value="1"/>
</dbReference>
<evidence type="ECO:0000256" key="1">
    <source>
        <dbReference type="SAM" id="MobiDB-lite"/>
    </source>
</evidence>
<gene>
    <name evidence="2" type="ORF">URODEC1_LOCUS89187</name>
</gene>
<evidence type="ECO:0000313" key="2">
    <source>
        <dbReference type="EMBL" id="CAL5046184.1"/>
    </source>
</evidence>
<feature type="compositionally biased region" description="Polar residues" evidence="1">
    <location>
        <begin position="123"/>
        <end position="133"/>
    </location>
</feature>
<organism evidence="2 3">
    <name type="scientific">Urochloa decumbens</name>
    <dbReference type="NCBI Taxonomy" id="240449"/>
    <lineage>
        <taxon>Eukaryota</taxon>
        <taxon>Viridiplantae</taxon>
        <taxon>Streptophyta</taxon>
        <taxon>Embryophyta</taxon>
        <taxon>Tracheophyta</taxon>
        <taxon>Spermatophyta</taxon>
        <taxon>Magnoliopsida</taxon>
        <taxon>Liliopsida</taxon>
        <taxon>Poales</taxon>
        <taxon>Poaceae</taxon>
        <taxon>PACMAD clade</taxon>
        <taxon>Panicoideae</taxon>
        <taxon>Panicodae</taxon>
        <taxon>Paniceae</taxon>
        <taxon>Melinidinae</taxon>
        <taxon>Urochloa</taxon>
    </lineage>
</organism>
<reference evidence="3" key="1">
    <citation type="submission" date="2024-06" db="EMBL/GenBank/DDBJ databases">
        <authorList>
            <person name="Ryan C."/>
        </authorList>
    </citation>
    <scope>NUCLEOTIDE SEQUENCE [LARGE SCALE GENOMIC DNA]</scope>
</reference>